<accession>A0A1G5MVM9</accession>
<comment type="caution">
    <text evidence="1">The sequence shown here is derived from an EMBL/GenBank/DDBJ whole genome shotgun (WGS) entry which is preliminary data.</text>
</comment>
<reference evidence="2" key="1">
    <citation type="submission" date="2016-10" db="EMBL/GenBank/DDBJ databases">
        <authorList>
            <person name="de Groot N.N."/>
        </authorList>
    </citation>
    <scope>NUCLEOTIDE SEQUENCE [LARGE SCALE GENOMIC DNA]</scope>
    <source>
        <strain evidence="2">DSM 15758</strain>
    </source>
</reference>
<organism evidence="1 2">
    <name type="scientific">Pseudomonas oryzihabitans</name>
    <dbReference type="NCBI Taxonomy" id="47885"/>
    <lineage>
        <taxon>Bacteria</taxon>
        <taxon>Pseudomonadati</taxon>
        <taxon>Pseudomonadota</taxon>
        <taxon>Gammaproteobacteria</taxon>
        <taxon>Pseudomonadales</taxon>
        <taxon>Pseudomonadaceae</taxon>
        <taxon>Pseudomonas</taxon>
    </lineage>
</organism>
<evidence type="ECO:0000313" key="2">
    <source>
        <dbReference type="Proteomes" id="UP000183046"/>
    </source>
</evidence>
<dbReference type="RefSeq" id="WP_074583596.1">
    <property type="nucleotide sequence ID" value="NZ_FMWB01000003.1"/>
</dbReference>
<dbReference type="Proteomes" id="UP000183046">
    <property type="component" value="Unassembled WGS sequence"/>
</dbReference>
<sequence length="74" mass="7967">MPYVVLAQFYNLDASMEFATEAEAEAKAKEMLNSNPSIEVRTAQLLKKYSASVRVTSAVIEDTVPAPTGDVGSN</sequence>
<dbReference type="EMBL" id="FMWB01000003">
    <property type="protein sequence ID" value="SCZ28894.1"/>
    <property type="molecule type" value="Genomic_DNA"/>
</dbReference>
<name>A0A1G5MVM9_9PSED</name>
<proteinExistence type="predicted"/>
<protein>
    <submittedName>
        <fullName evidence="1">Uncharacterized protein</fullName>
    </submittedName>
</protein>
<evidence type="ECO:0000313" key="1">
    <source>
        <dbReference type="EMBL" id="SCZ28894.1"/>
    </source>
</evidence>
<gene>
    <name evidence="1" type="ORF">SAMN05216279_103140</name>
</gene>
<dbReference type="OrthoDB" id="9914034at2"/>
<dbReference type="AlphaFoldDB" id="A0A1G5MVM9"/>